<dbReference type="EMBL" id="QPKB01000009">
    <property type="protein sequence ID" value="RWR92872.1"/>
    <property type="molecule type" value="Genomic_DNA"/>
</dbReference>
<dbReference type="Proteomes" id="UP000283530">
    <property type="component" value="Unassembled WGS sequence"/>
</dbReference>
<dbReference type="InterPro" id="IPR022935">
    <property type="entry name" value="ClpS"/>
</dbReference>
<evidence type="ECO:0000256" key="1">
    <source>
        <dbReference type="SAM" id="MobiDB-lite"/>
    </source>
</evidence>
<keyword evidence="3" id="KW-0378">Hydrolase</keyword>
<keyword evidence="4" id="KW-1185">Reference proteome</keyword>
<reference evidence="3 4" key="1">
    <citation type="journal article" date="2019" name="Nat. Plants">
        <title>Stout camphor tree genome fills gaps in understanding of flowering plant genome evolution.</title>
        <authorList>
            <person name="Chaw S.M."/>
            <person name="Liu Y.C."/>
            <person name="Wu Y.W."/>
            <person name="Wang H.Y."/>
            <person name="Lin C.I."/>
            <person name="Wu C.S."/>
            <person name="Ke H.M."/>
            <person name="Chang L.Y."/>
            <person name="Hsu C.Y."/>
            <person name="Yang H.T."/>
            <person name="Sudianto E."/>
            <person name="Hsu M.H."/>
            <person name="Wu K.P."/>
            <person name="Wang L.N."/>
            <person name="Leebens-Mack J.H."/>
            <person name="Tsai I.J."/>
        </authorList>
    </citation>
    <scope>NUCLEOTIDE SEQUENCE [LARGE SCALE GENOMIC DNA]</scope>
    <source>
        <strain evidence="4">cv. Chaw 1501</strain>
        <tissue evidence="3">Young leaves</tissue>
    </source>
</reference>
<sequence>MAIANAATPLSSYLKISKPHTFSSSFSTPPNFSKNKNAVFCGLMKTHQSMEPMSVKGRFGSSRGGPGLLERPTFDQSQFDPLTQAEAGGDIGQVGDKKATGSGDSYKVLLIDDERHTEELVAKVLPRVVPSVSPDDARMLFHKSREAGVVVVIVTVKEHAEFYSQMMIRGGLRSAIEPDSGTA</sequence>
<comment type="caution">
    <text evidence="3">The sequence shown here is derived from an EMBL/GenBank/DDBJ whole genome shotgun (WGS) entry which is preliminary data.</text>
</comment>
<dbReference type="GO" id="GO:0030163">
    <property type="term" value="P:protein catabolic process"/>
    <property type="evidence" value="ECO:0007669"/>
    <property type="project" value="InterPro"/>
</dbReference>
<dbReference type="OrthoDB" id="2015242at2759"/>
<keyword evidence="3" id="KW-0645">Protease</keyword>
<dbReference type="AlphaFoldDB" id="A0A3S3NIE8"/>
<evidence type="ECO:0000313" key="4">
    <source>
        <dbReference type="Proteomes" id="UP000283530"/>
    </source>
</evidence>
<proteinExistence type="predicted"/>
<accession>A0A3S3NIE8</accession>
<feature type="domain" description="Adaptor protein ClpS core" evidence="2">
    <location>
        <begin position="104"/>
        <end position="166"/>
    </location>
</feature>
<dbReference type="PANTHER" id="PTHR33473:SF13">
    <property type="entry name" value="ATP-DEPENDENT CLP PROTEASE ADAPTER PROTEIN CLPS2, CHLOROPLASTIC"/>
    <property type="match status" value="1"/>
</dbReference>
<dbReference type="GO" id="GO:0006508">
    <property type="term" value="P:proteolysis"/>
    <property type="evidence" value="ECO:0007669"/>
    <property type="project" value="UniProtKB-KW"/>
</dbReference>
<evidence type="ECO:0000313" key="3">
    <source>
        <dbReference type="EMBL" id="RWR92872.1"/>
    </source>
</evidence>
<feature type="region of interest" description="Disordered" evidence="1">
    <location>
        <begin position="52"/>
        <end position="74"/>
    </location>
</feature>
<dbReference type="GO" id="GO:0008233">
    <property type="term" value="F:peptidase activity"/>
    <property type="evidence" value="ECO:0007669"/>
    <property type="project" value="UniProtKB-KW"/>
</dbReference>
<dbReference type="PANTHER" id="PTHR33473">
    <property type="entry name" value="ATP-DEPENDENT CLP PROTEASE ADAPTER PROTEIN CLPS1, CHLOROPLASTIC"/>
    <property type="match status" value="1"/>
</dbReference>
<protein>
    <submittedName>
        <fullName evidence="3">ATP-dependent Clp protease adapter protein CLPS1, chloroplastic</fullName>
    </submittedName>
</protein>
<dbReference type="SUPFAM" id="SSF54736">
    <property type="entry name" value="ClpS-like"/>
    <property type="match status" value="1"/>
</dbReference>
<dbReference type="InterPro" id="IPR014719">
    <property type="entry name" value="Ribosomal_bL12_C/ClpS-like"/>
</dbReference>
<name>A0A3S3NIE8_9MAGN</name>
<organism evidence="3 4">
    <name type="scientific">Cinnamomum micranthum f. kanehirae</name>
    <dbReference type="NCBI Taxonomy" id="337451"/>
    <lineage>
        <taxon>Eukaryota</taxon>
        <taxon>Viridiplantae</taxon>
        <taxon>Streptophyta</taxon>
        <taxon>Embryophyta</taxon>
        <taxon>Tracheophyta</taxon>
        <taxon>Spermatophyta</taxon>
        <taxon>Magnoliopsida</taxon>
        <taxon>Magnoliidae</taxon>
        <taxon>Laurales</taxon>
        <taxon>Lauraceae</taxon>
        <taxon>Cinnamomum</taxon>
    </lineage>
</organism>
<evidence type="ECO:0000259" key="2">
    <source>
        <dbReference type="Pfam" id="PF02617"/>
    </source>
</evidence>
<dbReference type="Pfam" id="PF02617">
    <property type="entry name" value="ClpS"/>
    <property type="match status" value="1"/>
</dbReference>
<dbReference type="InterPro" id="IPR003769">
    <property type="entry name" value="ClpS_core"/>
</dbReference>
<gene>
    <name evidence="3" type="ORF">CKAN_02209900</name>
</gene>
<dbReference type="Gene3D" id="3.30.1390.10">
    <property type="match status" value="1"/>
</dbReference>